<dbReference type="Gene3D" id="3.90.25.10">
    <property type="entry name" value="UDP-galactose 4-epimerase, domain 1"/>
    <property type="match status" value="1"/>
</dbReference>
<gene>
    <name evidence="4" type="ORF">C7A17_17730</name>
</gene>
<dbReference type="Gene3D" id="3.40.50.720">
    <property type="entry name" value="NAD(P)-binding Rossmann-like Domain"/>
    <property type="match status" value="1"/>
</dbReference>
<dbReference type="EMBL" id="CP027657">
    <property type="protein sequence ID" value="AVO54524.1"/>
    <property type="molecule type" value="Genomic_DNA"/>
</dbReference>
<evidence type="ECO:0000313" key="5">
    <source>
        <dbReference type="Proteomes" id="UP000238327"/>
    </source>
</evidence>
<sequence length="330" mass="35869">MRKLSSPFAASGNKRRVFITGGAGFIGRRLLEVLLPEAHVAVFDNLSVGLPMPEARPGLTTFLGDIRDPERVQQALREFEPDTLIHLAALHHIPSCEADPRLAVEVNVLGLQTVLDACAKQGCKRVLLASSGAVYAVADQPLSEDMQLHPCDVYAATKLSNEHQLALWAERTAASGIIARLFNAIGWGDPNGHLIPEVLRRMEGAPAGSHIRLAMGNLHTRRDFVDVKDLATGLAALANHAPWPEQRASAYNLCSGRETAITDIVNGLARCLGLTVEIHSDPALRRKVDRPSQWGAPEKTTETTGWHAATPLDDSLQEIVTEWQKHKANA</sequence>
<comment type="pathway">
    <text evidence="1">Bacterial outer membrane biogenesis; LPS O-antigen biosynthesis.</text>
</comment>
<dbReference type="Pfam" id="PF01370">
    <property type="entry name" value="Epimerase"/>
    <property type="match status" value="1"/>
</dbReference>
<evidence type="ECO:0000256" key="2">
    <source>
        <dbReference type="ARBA" id="ARBA00007637"/>
    </source>
</evidence>
<reference evidence="4 5" key="1">
    <citation type="submission" date="2018-03" db="EMBL/GenBank/DDBJ databases">
        <title>Complete genome sequence and methylome analysis of Pseudomonas mendocina NEB 698.</title>
        <authorList>
            <person name="Morgan R.D."/>
        </authorList>
    </citation>
    <scope>NUCLEOTIDE SEQUENCE [LARGE SCALE GENOMIC DNA]</scope>
    <source>
        <strain evidence="4 5">NEB698</strain>
    </source>
</reference>
<evidence type="ECO:0000313" key="4">
    <source>
        <dbReference type="EMBL" id="AVO54524.1"/>
    </source>
</evidence>
<dbReference type="SUPFAM" id="SSF51735">
    <property type="entry name" value="NAD(P)-binding Rossmann-fold domains"/>
    <property type="match status" value="1"/>
</dbReference>
<dbReference type="InterPro" id="IPR001509">
    <property type="entry name" value="Epimerase_deHydtase"/>
</dbReference>
<evidence type="ECO:0000259" key="3">
    <source>
        <dbReference type="Pfam" id="PF01370"/>
    </source>
</evidence>
<dbReference type="Proteomes" id="UP000238327">
    <property type="component" value="Chromosome"/>
</dbReference>
<dbReference type="AlphaFoldDB" id="A0A2R3QS10"/>
<dbReference type="PANTHER" id="PTHR43000">
    <property type="entry name" value="DTDP-D-GLUCOSE 4,6-DEHYDRATASE-RELATED"/>
    <property type="match status" value="1"/>
</dbReference>
<accession>A0A2R3QS10</accession>
<feature type="domain" description="NAD-dependent epimerase/dehydratase" evidence="3">
    <location>
        <begin position="17"/>
        <end position="240"/>
    </location>
</feature>
<comment type="similarity">
    <text evidence="2">Belongs to the NAD(P)-dependent epimerase/dehydratase family.</text>
</comment>
<name>A0A2R3QS10_ECTME</name>
<dbReference type="STRING" id="1001585.MDS_1410"/>
<dbReference type="InterPro" id="IPR036291">
    <property type="entry name" value="NAD(P)-bd_dom_sf"/>
</dbReference>
<protein>
    <submittedName>
        <fullName evidence="4">UDP-glucose 4-epimerase</fullName>
    </submittedName>
</protein>
<organism evidence="4 5">
    <name type="scientific">Ectopseudomonas mendocina</name>
    <name type="common">Pseudomonas mendocina</name>
    <dbReference type="NCBI Taxonomy" id="300"/>
    <lineage>
        <taxon>Bacteria</taxon>
        <taxon>Pseudomonadati</taxon>
        <taxon>Pseudomonadota</taxon>
        <taxon>Gammaproteobacteria</taxon>
        <taxon>Pseudomonadales</taxon>
        <taxon>Pseudomonadaceae</taxon>
        <taxon>Ectopseudomonas</taxon>
    </lineage>
</organism>
<dbReference type="RefSeq" id="WP_106739256.1">
    <property type="nucleotide sequence ID" value="NZ_CP027657.1"/>
</dbReference>
<evidence type="ECO:0000256" key="1">
    <source>
        <dbReference type="ARBA" id="ARBA00005125"/>
    </source>
</evidence>
<proteinExistence type="inferred from homology"/>